<keyword evidence="2" id="KW-0472">Membrane</keyword>
<evidence type="ECO:0000256" key="2">
    <source>
        <dbReference type="SAM" id="Phobius"/>
    </source>
</evidence>
<dbReference type="InterPro" id="IPR003961">
    <property type="entry name" value="FN3_dom"/>
</dbReference>
<dbReference type="Gene3D" id="2.170.300.10">
    <property type="entry name" value="Tie2 ligand-binding domain superfamily"/>
    <property type="match status" value="2"/>
</dbReference>
<evidence type="ECO:0000256" key="1">
    <source>
        <dbReference type="SAM" id="MobiDB-lite"/>
    </source>
</evidence>
<dbReference type="CDD" id="cd00064">
    <property type="entry name" value="FU"/>
    <property type="match status" value="1"/>
</dbReference>
<feature type="compositionally biased region" description="Acidic residues" evidence="1">
    <location>
        <begin position="573"/>
        <end position="583"/>
    </location>
</feature>
<dbReference type="AlphaFoldDB" id="A0A9W3AII1"/>
<gene>
    <name evidence="5" type="primary">LOC106080293</name>
</gene>
<keyword evidence="3" id="KW-0732">Signal</keyword>
<organism evidence="4 5">
    <name type="scientific">Biomphalaria glabrata</name>
    <name type="common">Bloodfluke planorb</name>
    <name type="synonym">Freshwater snail</name>
    <dbReference type="NCBI Taxonomy" id="6526"/>
    <lineage>
        <taxon>Eukaryota</taxon>
        <taxon>Metazoa</taxon>
        <taxon>Spiralia</taxon>
        <taxon>Lophotrochozoa</taxon>
        <taxon>Mollusca</taxon>
        <taxon>Gastropoda</taxon>
        <taxon>Heterobranchia</taxon>
        <taxon>Euthyneura</taxon>
        <taxon>Panpulmonata</taxon>
        <taxon>Hygrophila</taxon>
        <taxon>Lymnaeoidea</taxon>
        <taxon>Planorbidae</taxon>
        <taxon>Biomphalaria</taxon>
    </lineage>
</organism>
<feature type="compositionally biased region" description="Acidic residues" evidence="1">
    <location>
        <begin position="590"/>
        <end position="599"/>
    </location>
</feature>
<feature type="region of interest" description="Disordered" evidence="1">
    <location>
        <begin position="558"/>
        <end position="599"/>
    </location>
</feature>
<dbReference type="CDD" id="cd00063">
    <property type="entry name" value="FN3"/>
    <property type="match status" value="2"/>
</dbReference>
<dbReference type="RefSeq" id="XP_055887072.1">
    <property type="nucleotide sequence ID" value="XM_056031097.1"/>
</dbReference>
<dbReference type="Proteomes" id="UP001165740">
    <property type="component" value="Chromosome 5"/>
</dbReference>
<proteinExistence type="predicted"/>
<keyword evidence="2" id="KW-0812">Transmembrane</keyword>
<evidence type="ECO:0000256" key="3">
    <source>
        <dbReference type="SAM" id="SignalP"/>
    </source>
</evidence>
<keyword evidence="4" id="KW-1185">Reference proteome</keyword>
<evidence type="ECO:0000313" key="5">
    <source>
        <dbReference type="RefSeq" id="XP_055887072.1"/>
    </source>
</evidence>
<dbReference type="SMART" id="SM00261">
    <property type="entry name" value="FU"/>
    <property type="match status" value="1"/>
</dbReference>
<name>A0A9W3AII1_BIOGL</name>
<accession>A0A9W3AII1</accession>
<dbReference type="GeneID" id="106080293"/>
<feature type="transmembrane region" description="Helical" evidence="2">
    <location>
        <begin position="526"/>
        <end position="544"/>
    </location>
</feature>
<reference evidence="5" key="1">
    <citation type="submission" date="2025-08" db="UniProtKB">
        <authorList>
            <consortium name="RefSeq"/>
        </authorList>
    </citation>
    <scope>IDENTIFICATION</scope>
</reference>
<dbReference type="OrthoDB" id="6095002at2759"/>
<protein>
    <submittedName>
        <fullName evidence="5">Protein draper-like isoform X1</fullName>
    </submittedName>
</protein>
<dbReference type="InterPro" id="IPR006212">
    <property type="entry name" value="Furin_repeat"/>
</dbReference>
<dbReference type="PANTHER" id="PTHR26391:SF18">
    <property type="entry name" value="PROTEIN KINASE RECEPTOR TIE-1, PUTATIVE-RELATED"/>
    <property type="match status" value="1"/>
</dbReference>
<feature type="signal peptide" evidence="3">
    <location>
        <begin position="1"/>
        <end position="23"/>
    </location>
</feature>
<feature type="chain" id="PRO_5040792523" evidence="3">
    <location>
        <begin position="24"/>
        <end position="611"/>
    </location>
</feature>
<sequence>MINFKQTAWIVGVLALLIAVTYSDCPIGYFGVDCSQPCHCFNQELCDHDTGKCNGWKCAEGYDGLPFCQELCPMLQFGLDCSYKCHCPLDDDCNKVNGSCPGGECHRAYFGEGCQKKLPRLLTAPQAEFFSCNNLTVTWKEFDASKDDGDGPVSHYLVSIKANTTDIVSAWTPIYTVYSRKRIGLSYTVIISRGLIPNVAYYVRVDTVSIDTNKEPLKKYMNGRELRDPVLNQCTFPCLVGTPCTIDTYCFEQADSSVLCSPCHEDCDLSLGCDGPLSENCRGCKPGFSKTPGFFPCLRASTCPVGTYGTECQNQCFCYNNDLCEQGKCTGGQCERGRTGLPMCLEFCPEQTFDLDCSLMCHCKDNEECNKVEGSCPSFQCHDDWDGLGCQRRLPKFSEPPKLLSSTCNNVTLGWSSFRENVDIGVGPIAQYNVMFKETDSDRWYNPLNFSNLEDTHYLAIINSGLTPDSMYQFRIDIMASEIDKLFVRRFVHGELTQEIFNNCSGYDFKTAAFGESISQKIQSRFLILLLLLLICILLLYIILENCKSKKHPPADVNVNFAEDAPDSKEPELPEELMIDNTEDLQTTEAEGENELEDEALPTFKRFSIFS</sequence>
<dbReference type="SUPFAM" id="SSF49265">
    <property type="entry name" value="Fibronectin type III"/>
    <property type="match status" value="2"/>
</dbReference>
<dbReference type="PANTHER" id="PTHR26391">
    <property type="entry name" value="INACTIVE TYROSINE-PROTEIN KINASE 7"/>
    <property type="match status" value="1"/>
</dbReference>
<dbReference type="Gene3D" id="2.60.40.10">
    <property type="entry name" value="Immunoglobulins"/>
    <property type="match status" value="2"/>
</dbReference>
<keyword evidence="2" id="KW-1133">Transmembrane helix</keyword>
<dbReference type="InterPro" id="IPR036116">
    <property type="entry name" value="FN3_sf"/>
</dbReference>
<evidence type="ECO:0000313" key="4">
    <source>
        <dbReference type="Proteomes" id="UP001165740"/>
    </source>
</evidence>
<dbReference type="InterPro" id="IPR013783">
    <property type="entry name" value="Ig-like_fold"/>
</dbReference>